<name>A0AC61S1M3_9FIRM</name>
<comment type="caution">
    <text evidence="1">The sequence shown here is derived from an EMBL/GenBank/DDBJ whole genome shotgun (WGS) entry which is preliminary data.</text>
</comment>
<gene>
    <name evidence="1" type="ORF">E5329_00620</name>
</gene>
<organism evidence="1 2">
    <name type="scientific">Petralouisia muris</name>
    <dbReference type="NCBI Taxonomy" id="3032872"/>
    <lineage>
        <taxon>Bacteria</taxon>
        <taxon>Bacillati</taxon>
        <taxon>Bacillota</taxon>
        <taxon>Clostridia</taxon>
        <taxon>Lachnospirales</taxon>
        <taxon>Lachnospiraceae</taxon>
        <taxon>Petralouisia</taxon>
    </lineage>
</organism>
<accession>A0AC61S1M3</accession>
<keyword evidence="2" id="KW-1185">Reference proteome</keyword>
<reference evidence="1" key="1">
    <citation type="submission" date="2019-04" db="EMBL/GenBank/DDBJ databases">
        <title>Microbes associate with the intestines of laboratory mice.</title>
        <authorList>
            <person name="Navarre W."/>
            <person name="Wong E."/>
            <person name="Huang K."/>
            <person name="Tropini C."/>
            <person name="Ng K."/>
            <person name="Yu B."/>
        </authorList>
    </citation>
    <scope>NUCLEOTIDE SEQUENCE</scope>
    <source>
        <strain evidence="1">NM01_1-7b</strain>
    </source>
</reference>
<proteinExistence type="predicted"/>
<dbReference type="EMBL" id="SRYA01000001">
    <property type="protein sequence ID" value="TGY98320.1"/>
    <property type="molecule type" value="Genomic_DNA"/>
</dbReference>
<dbReference type="Proteomes" id="UP000304953">
    <property type="component" value="Unassembled WGS sequence"/>
</dbReference>
<protein>
    <submittedName>
        <fullName evidence="1">Response regulator</fullName>
    </submittedName>
</protein>
<evidence type="ECO:0000313" key="1">
    <source>
        <dbReference type="EMBL" id="TGY98320.1"/>
    </source>
</evidence>
<evidence type="ECO:0000313" key="2">
    <source>
        <dbReference type="Proteomes" id="UP000304953"/>
    </source>
</evidence>
<sequence>MERNTLLIVDDIDINREMLKFIFEEQFEILEAEDGDMAIQIIEEKSEQLALMFLDVIMPGKSGLDVLEYMVEKNYMEYIPVIIITGEASVDTELKAYEYGASDIVYKPFTPKVVMRRAMNIIELFSHRIDIEKKLEKRTRQLRESREKLKKNNDFLVNALSSVVEFRSLESGEHIQRVKYYTGVLLKYLVRFYPEYELSEEDVELIVNASALHDLGKIAIPDSILLKPGKLTNEEYEEIKKHTVYGCELLENFKQEEDDFYRYCYDICRFHHERYDGKGYPDKLSGDEIPIWAQVVSIADVYDALVSKRVYKAPYAVTEAARMIFDGECGTFSPQILDCFGLAKEEFFHATETRLSFADVESVN</sequence>